<dbReference type="Gene3D" id="3.60.15.10">
    <property type="entry name" value="Ribonuclease Z/Hydroxyacylglutathione hydrolase-like"/>
    <property type="match status" value="1"/>
</dbReference>
<keyword evidence="2" id="KW-0378">Hydrolase</keyword>
<dbReference type="InterPro" id="IPR036388">
    <property type="entry name" value="WH-like_DNA-bd_sf"/>
</dbReference>
<dbReference type="Proteomes" id="UP000539372">
    <property type="component" value="Unassembled WGS sequence"/>
</dbReference>
<comment type="caution">
    <text evidence="2">The sequence shown here is derived from an EMBL/GenBank/DDBJ whole genome shotgun (WGS) entry which is preliminary data.</text>
</comment>
<dbReference type="SMART" id="SM00849">
    <property type="entry name" value="Lactamase_B"/>
    <property type="match status" value="1"/>
</dbReference>
<accession>A0A7Y0E358</accession>
<dbReference type="SUPFAM" id="SSF56281">
    <property type="entry name" value="Metallo-hydrolase/oxidoreductase"/>
    <property type="match status" value="1"/>
</dbReference>
<protein>
    <submittedName>
        <fullName evidence="2">MBL fold metallo-hydrolase</fullName>
    </submittedName>
</protein>
<dbReference type="PANTHER" id="PTHR23131:SF4">
    <property type="entry name" value="METALLO-BETA-LACTAMASE SUPERFAMILY POTEIN"/>
    <property type="match status" value="1"/>
</dbReference>
<dbReference type="RefSeq" id="WP_169626749.1">
    <property type="nucleotide sequence ID" value="NZ_JABBNT010000005.1"/>
</dbReference>
<dbReference type="GO" id="GO:0016787">
    <property type="term" value="F:hydrolase activity"/>
    <property type="evidence" value="ECO:0007669"/>
    <property type="project" value="UniProtKB-KW"/>
</dbReference>
<name>A0A7Y0E358_9PROT</name>
<dbReference type="EMBL" id="JABBNT010000005">
    <property type="protein sequence ID" value="NMM46390.1"/>
    <property type="molecule type" value="Genomic_DNA"/>
</dbReference>
<dbReference type="PANTHER" id="PTHR23131">
    <property type="entry name" value="ENDORIBONUCLEASE LACTB2"/>
    <property type="match status" value="1"/>
</dbReference>
<sequence>MIEVADGVFWVRMAMPISLDHINLWLLADGDEWVVVDTGYGHDETCDLWRQLFSGVAASRKPGRLICTHHHPDHFGQAGWLEREYDIPVLMSEKEWLLGTLLARLSDDRFAADQDRFYDRNGVPQDLRHRLHTVGNEYRNRLGTPPDTFQRLRDGDTLSIGGRDWTIMMMEGHTEELTGLYCPSLRVFIPGDQVLPKITPNISVHWFMDGQEPLSDYLKSLDEIGEHLPEDTLVLPSHKLPFYGLHPRLADLQRHHADRLAVLIDAMADGQARDAWQLLPTIFPRAIEDEHVMFALGESIAHLAHLVTLGKIDRLREGGKVLYRIRDAE</sequence>
<evidence type="ECO:0000259" key="1">
    <source>
        <dbReference type="SMART" id="SM00849"/>
    </source>
</evidence>
<dbReference type="InterPro" id="IPR050662">
    <property type="entry name" value="Sec-metab_biosynth-thioest"/>
</dbReference>
<gene>
    <name evidence="2" type="ORF">HH303_18000</name>
</gene>
<organism evidence="2 3">
    <name type="scientific">Pacificispira spongiicola</name>
    <dbReference type="NCBI Taxonomy" id="2729598"/>
    <lineage>
        <taxon>Bacteria</taxon>
        <taxon>Pseudomonadati</taxon>
        <taxon>Pseudomonadota</taxon>
        <taxon>Alphaproteobacteria</taxon>
        <taxon>Rhodospirillales</taxon>
        <taxon>Rhodospirillaceae</taxon>
        <taxon>Pacificispira</taxon>
    </lineage>
</organism>
<dbReference type="InterPro" id="IPR048933">
    <property type="entry name" value="B_lactamase-like_C"/>
</dbReference>
<feature type="domain" description="Metallo-beta-lactamase" evidence="1">
    <location>
        <begin position="21"/>
        <end position="238"/>
    </location>
</feature>
<dbReference type="Pfam" id="PF21221">
    <property type="entry name" value="B_lactamase-like_C"/>
    <property type="match status" value="1"/>
</dbReference>
<dbReference type="Gene3D" id="1.10.10.10">
    <property type="entry name" value="Winged helix-like DNA-binding domain superfamily/Winged helix DNA-binding domain"/>
    <property type="match status" value="1"/>
</dbReference>
<dbReference type="InterPro" id="IPR001279">
    <property type="entry name" value="Metallo-B-lactamas"/>
</dbReference>
<evidence type="ECO:0000313" key="3">
    <source>
        <dbReference type="Proteomes" id="UP000539372"/>
    </source>
</evidence>
<proteinExistence type="predicted"/>
<dbReference type="Pfam" id="PF00753">
    <property type="entry name" value="Lactamase_B"/>
    <property type="match status" value="1"/>
</dbReference>
<dbReference type="AlphaFoldDB" id="A0A7Y0E358"/>
<keyword evidence="3" id="KW-1185">Reference proteome</keyword>
<reference evidence="2 3" key="1">
    <citation type="submission" date="2020-04" db="EMBL/GenBank/DDBJ databases">
        <title>Rhodospirillaceae bacterium KN72 isolated from deep sea.</title>
        <authorList>
            <person name="Zhang D.-C."/>
        </authorList>
    </citation>
    <scope>NUCLEOTIDE SEQUENCE [LARGE SCALE GENOMIC DNA]</scope>
    <source>
        <strain evidence="2 3">KN72</strain>
    </source>
</reference>
<dbReference type="InterPro" id="IPR036866">
    <property type="entry name" value="RibonucZ/Hydroxyglut_hydro"/>
</dbReference>
<evidence type="ECO:0000313" key="2">
    <source>
        <dbReference type="EMBL" id="NMM46390.1"/>
    </source>
</evidence>